<comment type="subcellular location">
    <subcellularLocation>
        <location evidence="7">Cytoplasm</location>
        <location evidence="7">Nucleoid</location>
    </subcellularLocation>
</comment>
<evidence type="ECO:0000256" key="3">
    <source>
        <dbReference type="ARBA" id="ARBA00022737"/>
    </source>
</evidence>
<evidence type="ECO:0000259" key="9">
    <source>
        <dbReference type="PROSITE" id="PS51740"/>
    </source>
</evidence>
<feature type="domain" description="SpoVT-AbrB" evidence="9">
    <location>
        <begin position="7"/>
        <end position="60"/>
    </location>
</feature>
<evidence type="ECO:0000256" key="6">
    <source>
        <dbReference type="ARBA" id="ARBA00023163"/>
    </source>
</evidence>
<dbReference type="InterPro" id="IPR038619">
    <property type="entry name" value="MraZ_sf"/>
</dbReference>
<accession>A0A917Q8X9</accession>
<dbReference type="Gene3D" id="3.40.1550.20">
    <property type="entry name" value="Transcriptional regulator MraZ domain"/>
    <property type="match status" value="1"/>
</dbReference>
<reference evidence="10 11" key="1">
    <citation type="journal article" date="2014" name="Int. J. Syst. Evol. Microbiol.">
        <title>Complete genome sequence of Corynebacterium casei LMG S-19264T (=DSM 44701T), isolated from a smear-ripened cheese.</title>
        <authorList>
            <consortium name="US DOE Joint Genome Institute (JGI-PGF)"/>
            <person name="Walter F."/>
            <person name="Albersmeier A."/>
            <person name="Kalinowski J."/>
            <person name="Ruckert C."/>
        </authorList>
    </citation>
    <scope>NUCLEOTIDE SEQUENCE [LARGE SCALE GENOMIC DNA]</scope>
    <source>
        <strain evidence="10 11">CGMCC 1.9161</strain>
    </source>
</reference>
<dbReference type="GO" id="GO:0005737">
    <property type="term" value="C:cytoplasm"/>
    <property type="evidence" value="ECO:0007669"/>
    <property type="project" value="UniProtKB-UniRule"/>
</dbReference>
<dbReference type="InterPro" id="IPR003444">
    <property type="entry name" value="MraZ"/>
</dbReference>
<dbReference type="InterPro" id="IPR007159">
    <property type="entry name" value="SpoVT-AbrB_dom"/>
</dbReference>
<dbReference type="SUPFAM" id="SSF89447">
    <property type="entry name" value="AbrB/MazE/MraZ-like"/>
    <property type="match status" value="1"/>
</dbReference>
<name>A0A917Q8X9_9HYPH</name>
<dbReference type="InterPro" id="IPR037914">
    <property type="entry name" value="SpoVT-AbrB_sf"/>
</dbReference>
<dbReference type="HAMAP" id="MF_01008">
    <property type="entry name" value="MraZ"/>
    <property type="match status" value="1"/>
</dbReference>
<feature type="region of interest" description="Disordered" evidence="8">
    <location>
        <begin position="151"/>
        <end position="171"/>
    </location>
</feature>
<feature type="domain" description="SpoVT-AbrB" evidence="9">
    <location>
        <begin position="83"/>
        <end position="126"/>
    </location>
</feature>
<dbReference type="InterPro" id="IPR035644">
    <property type="entry name" value="MraZ_C"/>
</dbReference>
<evidence type="ECO:0000256" key="5">
    <source>
        <dbReference type="ARBA" id="ARBA00023125"/>
    </source>
</evidence>
<dbReference type="AlphaFoldDB" id="A0A917Q8X9"/>
<evidence type="ECO:0000256" key="8">
    <source>
        <dbReference type="SAM" id="MobiDB-lite"/>
    </source>
</evidence>
<dbReference type="PANTHER" id="PTHR34701:SF1">
    <property type="entry name" value="TRANSCRIPTIONAL REGULATOR MRAZ"/>
    <property type="match status" value="1"/>
</dbReference>
<dbReference type="InterPro" id="IPR020603">
    <property type="entry name" value="MraZ_dom"/>
</dbReference>
<evidence type="ECO:0000256" key="1">
    <source>
        <dbReference type="ARBA" id="ARBA00013860"/>
    </source>
</evidence>
<dbReference type="PANTHER" id="PTHR34701">
    <property type="entry name" value="TRANSCRIPTIONAL REGULATOR MRAZ"/>
    <property type="match status" value="1"/>
</dbReference>
<dbReference type="Pfam" id="PF02381">
    <property type="entry name" value="MraZ"/>
    <property type="match status" value="1"/>
</dbReference>
<comment type="caution">
    <text evidence="10">The sequence shown here is derived from an EMBL/GenBank/DDBJ whole genome shotgun (WGS) entry which is preliminary data.</text>
</comment>
<dbReference type="CDD" id="cd16320">
    <property type="entry name" value="MraZ_N"/>
    <property type="match status" value="1"/>
</dbReference>
<keyword evidence="11" id="KW-1185">Reference proteome</keyword>
<organism evidence="10 11">
    <name type="scientific">Salinarimonas ramus</name>
    <dbReference type="NCBI Taxonomy" id="690164"/>
    <lineage>
        <taxon>Bacteria</taxon>
        <taxon>Pseudomonadati</taxon>
        <taxon>Pseudomonadota</taxon>
        <taxon>Alphaproteobacteria</taxon>
        <taxon>Hyphomicrobiales</taxon>
        <taxon>Salinarimonadaceae</taxon>
        <taxon>Salinarimonas</taxon>
    </lineage>
</organism>
<comment type="subunit">
    <text evidence="7">Forms oligomers.</text>
</comment>
<sequence>MIRFVSNFTNRLDAKGRVSIPATFRAVLAKDGFEGLYVHPALDAPALDAGGNRLLEEIDAFLSGLTPYSDERDQLSTALFGTSEILKVDTEGRVILTESVKAHAGIADSVTFVGLGHKFQIWEPEHFRAHLEEARTKVRELKRSIGTAALGSSSRAGDGAAGDGSSGARVR</sequence>
<dbReference type="InterPro" id="IPR035642">
    <property type="entry name" value="MraZ_N"/>
</dbReference>
<dbReference type="RefSeq" id="WP_188913079.1">
    <property type="nucleotide sequence ID" value="NZ_BMMF01000006.1"/>
</dbReference>
<dbReference type="GO" id="GO:0003700">
    <property type="term" value="F:DNA-binding transcription factor activity"/>
    <property type="evidence" value="ECO:0007669"/>
    <property type="project" value="UniProtKB-UniRule"/>
</dbReference>
<keyword evidence="4 7" id="KW-0805">Transcription regulation</keyword>
<dbReference type="PROSITE" id="PS51740">
    <property type="entry name" value="SPOVT_ABRB"/>
    <property type="match status" value="2"/>
</dbReference>
<dbReference type="CDD" id="cd16321">
    <property type="entry name" value="MraZ_C"/>
    <property type="match status" value="1"/>
</dbReference>
<keyword evidence="3" id="KW-0677">Repeat</keyword>
<evidence type="ECO:0000256" key="4">
    <source>
        <dbReference type="ARBA" id="ARBA00023015"/>
    </source>
</evidence>
<proteinExistence type="inferred from homology"/>
<comment type="similarity">
    <text evidence="7">Belongs to the MraZ family.</text>
</comment>
<dbReference type="Proteomes" id="UP000600449">
    <property type="component" value="Unassembled WGS sequence"/>
</dbReference>
<dbReference type="GO" id="GO:0009295">
    <property type="term" value="C:nucleoid"/>
    <property type="evidence" value="ECO:0007669"/>
    <property type="project" value="UniProtKB-SubCell"/>
</dbReference>
<dbReference type="NCBIfam" id="NF001477">
    <property type="entry name" value="PRK00326.2-4"/>
    <property type="match status" value="1"/>
</dbReference>
<protein>
    <recommendedName>
        <fullName evidence="1 7">Transcriptional regulator MraZ</fullName>
    </recommendedName>
</protein>
<gene>
    <name evidence="7 10" type="primary">mraZ</name>
    <name evidence="10" type="ORF">GCM10011322_23390</name>
</gene>
<evidence type="ECO:0000313" key="11">
    <source>
        <dbReference type="Proteomes" id="UP000600449"/>
    </source>
</evidence>
<evidence type="ECO:0000256" key="7">
    <source>
        <dbReference type="HAMAP-Rule" id="MF_01008"/>
    </source>
</evidence>
<dbReference type="EMBL" id="BMMF01000006">
    <property type="protein sequence ID" value="GGK35780.1"/>
    <property type="molecule type" value="Genomic_DNA"/>
</dbReference>
<keyword evidence="2 7" id="KW-0963">Cytoplasm</keyword>
<keyword evidence="5 7" id="KW-0238">DNA-binding</keyword>
<dbReference type="GO" id="GO:2000143">
    <property type="term" value="P:negative regulation of DNA-templated transcription initiation"/>
    <property type="evidence" value="ECO:0007669"/>
    <property type="project" value="TreeGrafter"/>
</dbReference>
<evidence type="ECO:0000313" key="10">
    <source>
        <dbReference type="EMBL" id="GGK35780.1"/>
    </source>
</evidence>
<evidence type="ECO:0000256" key="2">
    <source>
        <dbReference type="ARBA" id="ARBA00022490"/>
    </source>
</evidence>
<dbReference type="GO" id="GO:0000976">
    <property type="term" value="F:transcription cis-regulatory region binding"/>
    <property type="evidence" value="ECO:0007669"/>
    <property type="project" value="TreeGrafter"/>
</dbReference>
<keyword evidence="6 7" id="KW-0804">Transcription</keyword>